<evidence type="ECO:0000256" key="7">
    <source>
        <dbReference type="ARBA" id="ARBA00023136"/>
    </source>
</evidence>
<protein>
    <submittedName>
        <fullName evidence="12">ADP/ATP translocase</fullName>
    </submittedName>
</protein>
<dbReference type="GO" id="GO:0005743">
    <property type="term" value="C:mitochondrial inner membrane"/>
    <property type="evidence" value="ECO:0007669"/>
    <property type="project" value="UniProtKB-SubCell"/>
</dbReference>
<evidence type="ECO:0000313" key="11">
    <source>
        <dbReference type="Proteomes" id="UP000271098"/>
    </source>
</evidence>
<keyword evidence="7 8" id="KW-0472">Membrane</keyword>
<dbReference type="GO" id="GO:0015183">
    <property type="term" value="F:L-aspartate transmembrane transporter activity"/>
    <property type="evidence" value="ECO:0007669"/>
    <property type="project" value="TreeGrafter"/>
</dbReference>
<dbReference type="AlphaFoldDB" id="A0A183DBV8"/>
<dbReference type="InterPro" id="IPR051028">
    <property type="entry name" value="Mito_Solute_Carrier"/>
</dbReference>
<dbReference type="InterPro" id="IPR023395">
    <property type="entry name" value="MCP_dom_sf"/>
</dbReference>
<dbReference type="SUPFAM" id="SSF103506">
    <property type="entry name" value="Mitochondrial carrier"/>
    <property type="match status" value="1"/>
</dbReference>
<sequence length="208" mass="22696">MYSGSGVNLLLITPEKSIKLVANDFFRYCLSKPNEADLPVFKGMIAGAGAGFCQITVTTPMELLKIQMQDAGRITGDNQPKKKLSAIGITIDLLKKRGILGLYKGYNSTMARDVTFSIMYFPFFAYLDSLGPRSADGSGDAVFYASFLAGLTSGAISAFAVTPFDGMFSNNNVILIILVDTHNSYRLFGRKKKTLRFMNIKLAGFFCG</sequence>
<feature type="repeat" description="Solcar" evidence="8">
    <location>
        <begin position="38"/>
        <end position="130"/>
    </location>
</feature>
<keyword evidence="5" id="KW-1133">Transmembrane helix</keyword>
<dbReference type="GO" id="GO:0043490">
    <property type="term" value="P:malate-aspartate shuttle"/>
    <property type="evidence" value="ECO:0007669"/>
    <property type="project" value="TreeGrafter"/>
</dbReference>
<comment type="similarity">
    <text evidence="2 9">Belongs to the mitochondrial carrier (TC 2.A.29) family.</text>
</comment>
<evidence type="ECO:0000256" key="2">
    <source>
        <dbReference type="ARBA" id="ARBA00006375"/>
    </source>
</evidence>
<evidence type="ECO:0000256" key="1">
    <source>
        <dbReference type="ARBA" id="ARBA00004448"/>
    </source>
</evidence>
<name>A0A183DBV8_9BILA</name>
<reference evidence="10 11" key="2">
    <citation type="submission" date="2018-11" db="EMBL/GenBank/DDBJ databases">
        <authorList>
            <consortium name="Pathogen Informatics"/>
        </authorList>
    </citation>
    <scope>NUCLEOTIDE SEQUENCE [LARGE SCALE GENOMIC DNA]</scope>
</reference>
<proteinExistence type="inferred from homology"/>
<organism evidence="12">
    <name type="scientific">Gongylonema pulchrum</name>
    <dbReference type="NCBI Taxonomy" id="637853"/>
    <lineage>
        <taxon>Eukaryota</taxon>
        <taxon>Metazoa</taxon>
        <taxon>Ecdysozoa</taxon>
        <taxon>Nematoda</taxon>
        <taxon>Chromadorea</taxon>
        <taxon>Rhabditida</taxon>
        <taxon>Spirurina</taxon>
        <taxon>Spiruromorpha</taxon>
        <taxon>Spiruroidea</taxon>
        <taxon>Gongylonematidae</taxon>
        <taxon>Gongylonema</taxon>
    </lineage>
</organism>
<keyword evidence="9" id="KW-0813">Transport</keyword>
<evidence type="ECO:0000256" key="4">
    <source>
        <dbReference type="ARBA" id="ARBA00022792"/>
    </source>
</evidence>
<dbReference type="WBParaSite" id="GPUH_0000620701-mRNA-1">
    <property type="protein sequence ID" value="GPUH_0000620701-mRNA-1"/>
    <property type="gene ID" value="GPUH_0000620701"/>
</dbReference>
<evidence type="ECO:0000256" key="5">
    <source>
        <dbReference type="ARBA" id="ARBA00022989"/>
    </source>
</evidence>
<keyword evidence="4" id="KW-0999">Mitochondrion inner membrane</keyword>
<dbReference type="PANTHER" id="PTHR45678">
    <property type="entry name" value="MITOCHONDRIAL 2-OXODICARBOXYLATE CARRIER 1-RELATED"/>
    <property type="match status" value="1"/>
</dbReference>
<reference evidence="12" key="1">
    <citation type="submission" date="2016-06" db="UniProtKB">
        <authorList>
            <consortium name="WormBaseParasite"/>
        </authorList>
    </citation>
    <scope>IDENTIFICATION</scope>
</reference>
<dbReference type="Gene3D" id="1.50.40.10">
    <property type="entry name" value="Mitochondrial carrier domain"/>
    <property type="match status" value="1"/>
</dbReference>
<keyword evidence="6" id="KW-0496">Mitochondrion</keyword>
<evidence type="ECO:0000256" key="8">
    <source>
        <dbReference type="PROSITE-ProRule" id="PRU00282"/>
    </source>
</evidence>
<gene>
    <name evidence="10" type="ORF">GPUH_LOCUS6199</name>
</gene>
<dbReference type="PROSITE" id="PS50920">
    <property type="entry name" value="SOLCAR"/>
    <property type="match status" value="1"/>
</dbReference>
<dbReference type="InterPro" id="IPR018108">
    <property type="entry name" value="MCP_transmembrane"/>
</dbReference>
<dbReference type="OrthoDB" id="2382881at2759"/>
<dbReference type="GO" id="GO:0005313">
    <property type="term" value="F:L-glutamate transmembrane transporter activity"/>
    <property type="evidence" value="ECO:0007669"/>
    <property type="project" value="TreeGrafter"/>
</dbReference>
<keyword evidence="3 8" id="KW-0812">Transmembrane</keyword>
<keyword evidence="11" id="KW-1185">Reference proteome</keyword>
<dbReference type="Proteomes" id="UP000271098">
    <property type="component" value="Unassembled WGS sequence"/>
</dbReference>
<dbReference type="PANTHER" id="PTHR45678:SF5">
    <property type="entry name" value="AT03939P-RELATED"/>
    <property type="match status" value="1"/>
</dbReference>
<dbReference type="Pfam" id="PF00153">
    <property type="entry name" value="Mito_carr"/>
    <property type="match status" value="1"/>
</dbReference>
<evidence type="ECO:0000256" key="6">
    <source>
        <dbReference type="ARBA" id="ARBA00023128"/>
    </source>
</evidence>
<evidence type="ECO:0000313" key="10">
    <source>
        <dbReference type="EMBL" id="VDK53800.1"/>
    </source>
</evidence>
<dbReference type="EMBL" id="UYRT01014201">
    <property type="protein sequence ID" value="VDK53800.1"/>
    <property type="molecule type" value="Genomic_DNA"/>
</dbReference>
<evidence type="ECO:0000256" key="9">
    <source>
        <dbReference type="RuleBase" id="RU000488"/>
    </source>
</evidence>
<evidence type="ECO:0000256" key="3">
    <source>
        <dbReference type="ARBA" id="ARBA00022692"/>
    </source>
</evidence>
<comment type="subcellular location">
    <subcellularLocation>
        <location evidence="1">Mitochondrion inner membrane</location>
        <topology evidence="1">Multi-pass membrane protein</topology>
    </subcellularLocation>
</comment>
<accession>A0A183DBV8</accession>
<evidence type="ECO:0000313" key="12">
    <source>
        <dbReference type="WBParaSite" id="GPUH_0000620701-mRNA-1"/>
    </source>
</evidence>